<keyword evidence="3" id="KW-1185">Reference proteome</keyword>
<evidence type="ECO:0000256" key="1">
    <source>
        <dbReference type="SAM" id="MobiDB-lite"/>
    </source>
</evidence>
<gene>
    <name evidence="2" type="ORF">Fot_43855</name>
</gene>
<evidence type="ECO:0000313" key="3">
    <source>
        <dbReference type="Proteomes" id="UP001604277"/>
    </source>
</evidence>
<accession>A0ABD1R3X7</accession>
<feature type="region of interest" description="Disordered" evidence="1">
    <location>
        <begin position="1"/>
        <end position="37"/>
    </location>
</feature>
<protein>
    <submittedName>
        <fullName evidence="2">Uncharacterized protein</fullName>
    </submittedName>
</protein>
<evidence type="ECO:0000313" key="2">
    <source>
        <dbReference type="EMBL" id="KAL2482411.1"/>
    </source>
</evidence>
<feature type="compositionally biased region" description="Basic and acidic residues" evidence="1">
    <location>
        <begin position="1"/>
        <end position="11"/>
    </location>
</feature>
<comment type="caution">
    <text evidence="2">The sequence shown here is derived from an EMBL/GenBank/DDBJ whole genome shotgun (WGS) entry which is preliminary data.</text>
</comment>
<sequence>MEMENGKRNELDFTGDVTGKRVRTMERTNSSDGAQEDDSIMTSWIMLDEDSTIELSKLLDSWDAPPPPVKVRFIKNPYSLLVIFQSSSTYVTINGNEKTCGSSFSDSDSDSDSSVMASIDLDGVRRVVFGELKEEIGGA</sequence>
<dbReference type="Proteomes" id="UP001604277">
    <property type="component" value="Unassembled WGS sequence"/>
</dbReference>
<name>A0ABD1R3X7_9LAMI</name>
<dbReference type="AlphaFoldDB" id="A0ABD1R3X7"/>
<dbReference type="PANTHER" id="PTHR37265">
    <property type="entry name" value="OS01G0195300 PROTEIN"/>
    <property type="match status" value="1"/>
</dbReference>
<reference evidence="3" key="1">
    <citation type="submission" date="2024-07" db="EMBL/GenBank/DDBJ databases">
        <title>Two chromosome-level genome assemblies of Korean endemic species Abeliophyllum distichum and Forsythia ovata (Oleaceae).</title>
        <authorList>
            <person name="Jang H."/>
        </authorList>
    </citation>
    <scope>NUCLEOTIDE SEQUENCE [LARGE SCALE GENOMIC DNA]</scope>
</reference>
<dbReference type="EMBL" id="JBFOLJ010000013">
    <property type="protein sequence ID" value="KAL2482411.1"/>
    <property type="molecule type" value="Genomic_DNA"/>
</dbReference>
<proteinExistence type="predicted"/>
<organism evidence="2 3">
    <name type="scientific">Forsythia ovata</name>
    <dbReference type="NCBI Taxonomy" id="205694"/>
    <lineage>
        <taxon>Eukaryota</taxon>
        <taxon>Viridiplantae</taxon>
        <taxon>Streptophyta</taxon>
        <taxon>Embryophyta</taxon>
        <taxon>Tracheophyta</taxon>
        <taxon>Spermatophyta</taxon>
        <taxon>Magnoliopsida</taxon>
        <taxon>eudicotyledons</taxon>
        <taxon>Gunneridae</taxon>
        <taxon>Pentapetalae</taxon>
        <taxon>asterids</taxon>
        <taxon>lamiids</taxon>
        <taxon>Lamiales</taxon>
        <taxon>Oleaceae</taxon>
        <taxon>Forsythieae</taxon>
        <taxon>Forsythia</taxon>
    </lineage>
</organism>
<dbReference type="PANTHER" id="PTHR37265:SF5">
    <property type="entry name" value="OS01G0195300 PROTEIN"/>
    <property type="match status" value="1"/>
</dbReference>